<dbReference type="AlphaFoldDB" id="A0A840RXK3"/>
<evidence type="ECO:0000256" key="1">
    <source>
        <dbReference type="SAM" id="SignalP"/>
    </source>
</evidence>
<organism evidence="2 3">
    <name type="scientific">Glaciimonas immobilis</name>
    <dbReference type="NCBI Taxonomy" id="728004"/>
    <lineage>
        <taxon>Bacteria</taxon>
        <taxon>Pseudomonadati</taxon>
        <taxon>Pseudomonadota</taxon>
        <taxon>Betaproteobacteria</taxon>
        <taxon>Burkholderiales</taxon>
        <taxon>Oxalobacteraceae</taxon>
        <taxon>Glaciimonas</taxon>
    </lineage>
</organism>
<protein>
    <recommendedName>
        <fullName evidence="4">DUF4402 domain-containing protein</fullName>
    </recommendedName>
</protein>
<name>A0A840RXK3_9BURK</name>
<evidence type="ECO:0008006" key="4">
    <source>
        <dbReference type="Google" id="ProtNLM"/>
    </source>
</evidence>
<keyword evidence="1" id="KW-0732">Signal</keyword>
<keyword evidence="3" id="KW-1185">Reference proteome</keyword>
<dbReference type="EMBL" id="JACHHQ010000007">
    <property type="protein sequence ID" value="MBB5201596.1"/>
    <property type="molecule type" value="Genomic_DNA"/>
</dbReference>
<dbReference type="InterPro" id="IPR025514">
    <property type="entry name" value="DUF4402"/>
</dbReference>
<dbReference type="Pfam" id="PF14352">
    <property type="entry name" value="DUF4402"/>
    <property type="match status" value="1"/>
</dbReference>
<evidence type="ECO:0000313" key="3">
    <source>
        <dbReference type="Proteomes" id="UP000571084"/>
    </source>
</evidence>
<reference evidence="2 3" key="1">
    <citation type="submission" date="2020-08" db="EMBL/GenBank/DDBJ databases">
        <title>Genomic Encyclopedia of Type Strains, Phase IV (KMG-IV): sequencing the most valuable type-strain genomes for metagenomic binning, comparative biology and taxonomic classification.</title>
        <authorList>
            <person name="Goeker M."/>
        </authorList>
    </citation>
    <scope>NUCLEOTIDE SEQUENCE [LARGE SCALE GENOMIC DNA]</scope>
    <source>
        <strain evidence="2 3">DSM 23240</strain>
    </source>
</reference>
<feature type="signal peptide" evidence="1">
    <location>
        <begin position="1"/>
        <end position="36"/>
    </location>
</feature>
<dbReference type="RefSeq" id="WP_168054075.1">
    <property type="nucleotide sequence ID" value="NZ_JAAOZT010000003.1"/>
</dbReference>
<evidence type="ECO:0000313" key="2">
    <source>
        <dbReference type="EMBL" id="MBB5201596.1"/>
    </source>
</evidence>
<accession>A0A840RXK3</accession>
<feature type="chain" id="PRO_5032917111" description="DUF4402 domain-containing protein" evidence="1">
    <location>
        <begin position="37"/>
        <end position="189"/>
    </location>
</feature>
<dbReference type="Proteomes" id="UP000571084">
    <property type="component" value="Unassembled WGS sequence"/>
</dbReference>
<sequence length="189" mass="18733">MKHTTSTIFNRRVLKTVLSTAVALSIGLGVNSYADAASATSISTAKVLVPIAISKTRDLAFGSFAPGVGGTITVSTSGARTKSGTILSSIGVAPSAAQFAVTGDGVSTYSISFTNTPLASTATPGDVMPLAIFSDFTGGNATTGTVATNGGTLTAGAQTIYVGGTATVGASQPFHADYAANIIVAVEYN</sequence>
<comment type="caution">
    <text evidence="2">The sequence shown here is derived from an EMBL/GenBank/DDBJ whole genome shotgun (WGS) entry which is preliminary data.</text>
</comment>
<proteinExistence type="predicted"/>
<gene>
    <name evidence="2" type="ORF">HNR39_003449</name>
</gene>